<gene>
    <name evidence="1" type="ORF">M9H77_24445</name>
</gene>
<reference evidence="2" key="1">
    <citation type="journal article" date="2023" name="Nat. Plants">
        <title>Single-cell RNA sequencing provides a high-resolution roadmap for understanding the multicellular compartmentation of specialized metabolism.</title>
        <authorList>
            <person name="Sun S."/>
            <person name="Shen X."/>
            <person name="Li Y."/>
            <person name="Li Y."/>
            <person name="Wang S."/>
            <person name="Li R."/>
            <person name="Zhang H."/>
            <person name="Shen G."/>
            <person name="Guo B."/>
            <person name="Wei J."/>
            <person name="Xu J."/>
            <person name="St-Pierre B."/>
            <person name="Chen S."/>
            <person name="Sun C."/>
        </authorList>
    </citation>
    <scope>NUCLEOTIDE SEQUENCE [LARGE SCALE GENOMIC DNA]</scope>
</reference>
<accession>A0ACC0AXD4</accession>
<proteinExistence type="predicted"/>
<name>A0ACC0AXD4_CATRO</name>
<organism evidence="1 2">
    <name type="scientific">Catharanthus roseus</name>
    <name type="common">Madagascar periwinkle</name>
    <name type="synonym">Vinca rosea</name>
    <dbReference type="NCBI Taxonomy" id="4058"/>
    <lineage>
        <taxon>Eukaryota</taxon>
        <taxon>Viridiplantae</taxon>
        <taxon>Streptophyta</taxon>
        <taxon>Embryophyta</taxon>
        <taxon>Tracheophyta</taxon>
        <taxon>Spermatophyta</taxon>
        <taxon>Magnoliopsida</taxon>
        <taxon>eudicotyledons</taxon>
        <taxon>Gunneridae</taxon>
        <taxon>Pentapetalae</taxon>
        <taxon>asterids</taxon>
        <taxon>lamiids</taxon>
        <taxon>Gentianales</taxon>
        <taxon>Apocynaceae</taxon>
        <taxon>Rauvolfioideae</taxon>
        <taxon>Vinceae</taxon>
        <taxon>Catharanthinae</taxon>
        <taxon>Catharanthus</taxon>
    </lineage>
</organism>
<comment type="caution">
    <text evidence="1">The sequence shown here is derived from an EMBL/GenBank/DDBJ whole genome shotgun (WGS) entry which is preliminary data.</text>
</comment>
<evidence type="ECO:0000313" key="1">
    <source>
        <dbReference type="EMBL" id="KAI5665122.1"/>
    </source>
</evidence>
<keyword evidence="2" id="KW-1185">Reference proteome</keyword>
<protein>
    <submittedName>
        <fullName evidence="1">Uncharacterized protein</fullName>
    </submittedName>
</protein>
<sequence length="162" mass="18486">MHLCKPVIIPLASHFKLSDKTCPKTESEKRDMANIPYRMAKGFWLLRYLNGTLDRGLHYHNWSDFELIEFVDSDFAGDKDGNCMSWKSQLQPIVALSTVEAEHIVATEAIKEAIWLQGEKVSNGLVDIDKISTDNNPADFGTKIVNTNKFMFCMDFLHMETI</sequence>
<dbReference type="EMBL" id="CM044705">
    <property type="protein sequence ID" value="KAI5665122.1"/>
    <property type="molecule type" value="Genomic_DNA"/>
</dbReference>
<evidence type="ECO:0000313" key="2">
    <source>
        <dbReference type="Proteomes" id="UP001060085"/>
    </source>
</evidence>
<dbReference type="Proteomes" id="UP001060085">
    <property type="component" value="Linkage Group LG05"/>
</dbReference>